<dbReference type="EMBL" id="JAZDUA010000004">
    <property type="protein sequence ID" value="KAK7874256.1"/>
    <property type="molecule type" value="Genomic_DNA"/>
</dbReference>
<evidence type="ECO:0000256" key="1">
    <source>
        <dbReference type="ARBA" id="ARBA00023002"/>
    </source>
</evidence>
<feature type="transmembrane region" description="Helical" evidence="3">
    <location>
        <begin position="12"/>
        <end position="30"/>
    </location>
</feature>
<dbReference type="InterPro" id="IPR036291">
    <property type="entry name" value="NAD(P)-bd_dom_sf"/>
</dbReference>
<dbReference type="PROSITE" id="PS00061">
    <property type="entry name" value="ADH_SHORT"/>
    <property type="match status" value="1"/>
</dbReference>
<comment type="similarity">
    <text evidence="2">Belongs to the short-chain dehydrogenases/reductases (SDR) family.</text>
</comment>
<dbReference type="GO" id="GO:0016491">
    <property type="term" value="F:oxidoreductase activity"/>
    <property type="evidence" value="ECO:0007669"/>
    <property type="project" value="UniProtKB-KW"/>
</dbReference>
<dbReference type="InterPro" id="IPR020904">
    <property type="entry name" value="Sc_DH/Rdtase_CS"/>
</dbReference>
<keyword evidence="5" id="KW-1185">Reference proteome</keyword>
<dbReference type="PRINTS" id="PR00080">
    <property type="entry name" value="SDRFAMILY"/>
</dbReference>
<accession>A0AAN9W4Y8</accession>
<evidence type="ECO:0000313" key="4">
    <source>
        <dbReference type="EMBL" id="KAK7874256.1"/>
    </source>
</evidence>
<dbReference type="PANTHER" id="PTHR43313:SF36">
    <property type="entry name" value="D-BETA-HYDROXYBUTYRATE DEHYDROGENASE, MITOCHONDRIAL"/>
    <property type="match status" value="1"/>
</dbReference>
<evidence type="ECO:0000256" key="2">
    <source>
        <dbReference type="RuleBase" id="RU000363"/>
    </source>
</evidence>
<reference evidence="4 5" key="1">
    <citation type="submission" date="2024-03" db="EMBL/GenBank/DDBJ databases">
        <title>The genome assembly and annotation of the cricket Gryllus longicercus Weissman &amp; Gray.</title>
        <authorList>
            <person name="Szrajer S."/>
            <person name="Gray D."/>
            <person name="Ylla G."/>
        </authorList>
    </citation>
    <scope>NUCLEOTIDE SEQUENCE [LARGE SCALE GENOMIC DNA]</scope>
    <source>
        <strain evidence="4">DAG 2021-001</strain>
        <tissue evidence="4">Whole body minus gut</tissue>
    </source>
</reference>
<evidence type="ECO:0000313" key="5">
    <source>
        <dbReference type="Proteomes" id="UP001378592"/>
    </source>
</evidence>
<proteinExistence type="inferred from homology"/>
<name>A0AAN9W4Y8_9ORTH</name>
<protein>
    <recommendedName>
        <fullName evidence="6">D-beta-hydroxybutyrate dehydrogenase, mitochondrial</fullName>
    </recommendedName>
</protein>
<dbReference type="Pfam" id="PF00106">
    <property type="entry name" value="adh_short"/>
    <property type="match status" value="1"/>
</dbReference>
<gene>
    <name evidence="4" type="ORF">R5R35_006291</name>
</gene>
<dbReference type="AlphaFoldDB" id="A0AAN9W4Y8"/>
<organism evidence="4 5">
    <name type="scientific">Gryllus longicercus</name>
    <dbReference type="NCBI Taxonomy" id="2509291"/>
    <lineage>
        <taxon>Eukaryota</taxon>
        <taxon>Metazoa</taxon>
        <taxon>Ecdysozoa</taxon>
        <taxon>Arthropoda</taxon>
        <taxon>Hexapoda</taxon>
        <taxon>Insecta</taxon>
        <taxon>Pterygota</taxon>
        <taxon>Neoptera</taxon>
        <taxon>Polyneoptera</taxon>
        <taxon>Orthoptera</taxon>
        <taxon>Ensifera</taxon>
        <taxon>Gryllidea</taxon>
        <taxon>Grylloidea</taxon>
        <taxon>Gryllidae</taxon>
        <taxon>Gryllinae</taxon>
        <taxon>Gryllus</taxon>
    </lineage>
</organism>
<comment type="caution">
    <text evidence="4">The sequence shown here is derived from an EMBL/GenBank/DDBJ whole genome shotgun (WGS) entry which is preliminary data.</text>
</comment>
<sequence>MRLPYVHEAYRAASVGLQVGVAAVLLLWMLRFVGLCTCACACPCGTFVAACVLGTLVALHVGAWLEPAAGRGVLVTGCDSGFGLALARRLHALGCTVFAGCLSAQSDGAQRLRQLPRVHVLQLDVTKEEQLEAARVYIEEHLPLKGLWSVVNNAGLFASGLAEWTSPEDALRLFSVNTLGTLRTATAFLPLLRRSKGRIVNISSVSGRQVCPLFSVYSMSKYALEALSDGLRFEQRRFGVHVAVVEPGNFAASTRILQTAGLRESFAAGWQRLRPEARAAYGPNFADTALQDLLRAQASPTAHSQDTGPVEAAVAHAVLGKWPSARYHPSDVPFLLRTWINTHAPEWLYEALYT</sequence>
<dbReference type="SUPFAM" id="SSF51735">
    <property type="entry name" value="NAD(P)-binding Rossmann-fold domains"/>
    <property type="match status" value="1"/>
</dbReference>
<keyword evidence="3" id="KW-1133">Transmembrane helix</keyword>
<dbReference type="GO" id="GO:0008202">
    <property type="term" value="P:steroid metabolic process"/>
    <property type="evidence" value="ECO:0007669"/>
    <property type="project" value="TreeGrafter"/>
</dbReference>
<dbReference type="Proteomes" id="UP001378592">
    <property type="component" value="Unassembled WGS sequence"/>
</dbReference>
<dbReference type="PRINTS" id="PR00081">
    <property type="entry name" value="GDHRDH"/>
</dbReference>
<dbReference type="Gene3D" id="3.40.50.720">
    <property type="entry name" value="NAD(P)-binding Rossmann-like Domain"/>
    <property type="match status" value="1"/>
</dbReference>
<evidence type="ECO:0000256" key="3">
    <source>
        <dbReference type="SAM" id="Phobius"/>
    </source>
</evidence>
<keyword evidence="3" id="KW-0812">Transmembrane</keyword>
<dbReference type="PANTHER" id="PTHR43313">
    <property type="entry name" value="SHORT-CHAIN DEHYDROGENASE/REDUCTASE FAMILY 9C"/>
    <property type="match status" value="1"/>
</dbReference>
<evidence type="ECO:0008006" key="6">
    <source>
        <dbReference type="Google" id="ProtNLM"/>
    </source>
</evidence>
<dbReference type="InterPro" id="IPR002347">
    <property type="entry name" value="SDR_fam"/>
</dbReference>
<keyword evidence="1" id="KW-0560">Oxidoreductase</keyword>
<keyword evidence="3" id="KW-0472">Membrane</keyword>